<feature type="non-terminal residue" evidence="1">
    <location>
        <position position="75"/>
    </location>
</feature>
<dbReference type="Proteomes" id="UP000800200">
    <property type="component" value="Unassembled WGS sequence"/>
</dbReference>
<dbReference type="OrthoDB" id="3796492at2759"/>
<evidence type="ECO:0000313" key="2">
    <source>
        <dbReference type="Proteomes" id="UP000800200"/>
    </source>
</evidence>
<dbReference type="EMBL" id="ML994622">
    <property type="protein sequence ID" value="KAF2188798.1"/>
    <property type="molecule type" value="Genomic_DNA"/>
</dbReference>
<name>A0A6A6EDZ6_9PEZI</name>
<evidence type="ECO:0008006" key="3">
    <source>
        <dbReference type="Google" id="ProtNLM"/>
    </source>
</evidence>
<organism evidence="1 2">
    <name type="scientific">Zopfia rhizophila CBS 207.26</name>
    <dbReference type="NCBI Taxonomy" id="1314779"/>
    <lineage>
        <taxon>Eukaryota</taxon>
        <taxon>Fungi</taxon>
        <taxon>Dikarya</taxon>
        <taxon>Ascomycota</taxon>
        <taxon>Pezizomycotina</taxon>
        <taxon>Dothideomycetes</taxon>
        <taxon>Dothideomycetes incertae sedis</taxon>
        <taxon>Zopfiaceae</taxon>
        <taxon>Zopfia</taxon>
    </lineage>
</organism>
<proteinExistence type="predicted"/>
<gene>
    <name evidence="1" type="ORF">K469DRAFT_702506</name>
</gene>
<dbReference type="AlphaFoldDB" id="A0A6A6EDZ6"/>
<protein>
    <recommendedName>
        <fullName evidence="3">HTH psq-type domain-containing protein</fullName>
    </recommendedName>
</protein>
<keyword evidence="2" id="KW-1185">Reference proteome</keyword>
<reference evidence="1" key="1">
    <citation type="journal article" date="2020" name="Stud. Mycol.">
        <title>101 Dothideomycetes genomes: a test case for predicting lifestyles and emergence of pathogens.</title>
        <authorList>
            <person name="Haridas S."/>
            <person name="Albert R."/>
            <person name="Binder M."/>
            <person name="Bloem J."/>
            <person name="Labutti K."/>
            <person name="Salamov A."/>
            <person name="Andreopoulos B."/>
            <person name="Baker S."/>
            <person name="Barry K."/>
            <person name="Bills G."/>
            <person name="Bluhm B."/>
            <person name="Cannon C."/>
            <person name="Castanera R."/>
            <person name="Culley D."/>
            <person name="Daum C."/>
            <person name="Ezra D."/>
            <person name="Gonzalez J."/>
            <person name="Henrissat B."/>
            <person name="Kuo A."/>
            <person name="Liang C."/>
            <person name="Lipzen A."/>
            <person name="Lutzoni F."/>
            <person name="Magnuson J."/>
            <person name="Mondo S."/>
            <person name="Nolan M."/>
            <person name="Ohm R."/>
            <person name="Pangilinan J."/>
            <person name="Park H.-J."/>
            <person name="Ramirez L."/>
            <person name="Alfaro M."/>
            <person name="Sun H."/>
            <person name="Tritt A."/>
            <person name="Yoshinaga Y."/>
            <person name="Zwiers L.-H."/>
            <person name="Turgeon B."/>
            <person name="Goodwin S."/>
            <person name="Spatafora J."/>
            <person name="Crous P."/>
            <person name="Grigoriev I."/>
        </authorList>
    </citation>
    <scope>NUCLEOTIDE SEQUENCE</scope>
    <source>
        <strain evidence="1">CBS 207.26</strain>
    </source>
</reference>
<evidence type="ECO:0000313" key="1">
    <source>
        <dbReference type="EMBL" id="KAF2188798.1"/>
    </source>
</evidence>
<sequence>MPPINLESISREARIQLAIQALDLDQIHGLRNAACIYNVPKSSLKTMKLTVSEEKAVKEYILELDSRGFAPPLNA</sequence>
<accession>A0A6A6EDZ6</accession>